<keyword evidence="5" id="KW-1185">Reference proteome</keyword>
<proteinExistence type="predicted"/>
<keyword evidence="3" id="KW-0472">Membrane</keyword>
<organism evidence="4 5">
    <name type="scientific">Erythrobacter rubeus</name>
    <dbReference type="NCBI Taxonomy" id="2760803"/>
    <lineage>
        <taxon>Bacteria</taxon>
        <taxon>Pseudomonadati</taxon>
        <taxon>Pseudomonadota</taxon>
        <taxon>Alphaproteobacteria</taxon>
        <taxon>Sphingomonadales</taxon>
        <taxon>Erythrobacteraceae</taxon>
        <taxon>Erythrobacter/Porphyrobacter group</taxon>
        <taxon>Erythrobacter</taxon>
    </lineage>
</organism>
<keyword evidence="1" id="KW-0175">Coiled coil</keyword>
<feature type="transmembrane region" description="Helical" evidence="3">
    <location>
        <begin position="353"/>
        <end position="374"/>
    </location>
</feature>
<dbReference type="Proteomes" id="UP000635384">
    <property type="component" value="Unassembled WGS sequence"/>
</dbReference>
<keyword evidence="3" id="KW-0812">Transmembrane</keyword>
<name>A0ABR8KPW7_9SPHN</name>
<feature type="coiled-coil region" evidence="1">
    <location>
        <begin position="608"/>
        <end position="656"/>
    </location>
</feature>
<accession>A0ABR8KPW7</accession>
<evidence type="ECO:0000256" key="1">
    <source>
        <dbReference type="SAM" id="Coils"/>
    </source>
</evidence>
<evidence type="ECO:0000256" key="2">
    <source>
        <dbReference type="SAM" id="MobiDB-lite"/>
    </source>
</evidence>
<feature type="region of interest" description="Disordered" evidence="2">
    <location>
        <begin position="553"/>
        <end position="584"/>
    </location>
</feature>
<evidence type="ECO:0008006" key="6">
    <source>
        <dbReference type="Google" id="ProtNLM"/>
    </source>
</evidence>
<gene>
    <name evidence="4" type="ORF">IB285_10620</name>
</gene>
<keyword evidence="3" id="KW-1133">Transmembrane helix</keyword>
<evidence type="ECO:0000256" key="3">
    <source>
        <dbReference type="SAM" id="Phobius"/>
    </source>
</evidence>
<comment type="caution">
    <text evidence="4">The sequence shown here is derived from an EMBL/GenBank/DDBJ whole genome shotgun (WGS) entry which is preliminary data.</text>
</comment>
<protein>
    <recommendedName>
        <fullName evidence="6">Phage tail tape measure protein</fullName>
    </recommendedName>
</protein>
<feature type="transmembrane region" description="Helical" evidence="3">
    <location>
        <begin position="275"/>
        <end position="305"/>
    </location>
</feature>
<evidence type="ECO:0000313" key="4">
    <source>
        <dbReference type="EMBL" id="MBD2842710.1"/>
    </source>
</evidence>
<dbReference type="RefSeq" id="WP_190788151.1">
    <property type="nucleotide sequence ID" value="NZ_JACXLC010000001.1"/>
</dbReference>
<dbReference type="EMBL" id="JACXLC010000001">
    <property type="protein sequence ID" value="MBD2842710.1"/>
    <property type="molecule type" value="Genomic_DNA"/>
</dbReference>
<evidence type="ECO:0000313" key="5">
    <source>
        <dbReference type="Proteomes" id="UP000635384"/>
    </source>
</evidence>
<feature type="transmembrane region" description="Helical" evidence="3">
    <location>
        <begin position="311"/>
        <end position="333"/>
    </location>
</feature>
<reference evidence="4 5" key="1">
    <citation type="submission" date="2020-09" db="EMBL/GenBank/DDBJ databases">
        <authorList>
            <person name="Yoon J.-W."/>
        </authorList>
    </citation>
    <scope>NUCLEOTIDE SEQUENCE [LARGE SCALE GENOMIC DNA]</scope>
    <source>
        <strain evidence="4 5">KMU-140</strain>
    </source>
</reference>
<sequence>MRDRSIADLKASLTWDIDDFERGTADIDIGLKNLLGRARDLGERFRTVGRDITKYFTVPLTAAGAGLAAMAKGAADDLKAMGNAARLAGEDFDRFQQQAHAARSVGVEYEKLGDIFKDTRDKVGDFLATGQGELADFFENIAPKVGVTAEMFKELSGKDALQLYFNSLRQANVSSAEMVFYLESIADEASGLTPLLEANGAEFRKLGEEAQVFTPDQVASLLEYKEALREIGIAFKRVIAAAVDAGLIDMLTKLTEKIVSWIEHLAETNPALLRFAAGVAVAVAAIGPLITVFTTLAVVILPLFLARLGPVFLALSVIINPIGTLAVLLARMVRQFVSFTRVSGGALGALSRLIALVVRLNPVTSALSAIFLLFGDNVVDALGRVWERAKEVLGPAFNQLLDAVSRAIDMVSEAFTRLANSEFGQFIGEIMEQLGRLIEVLVEIGGSAVVTAFGIVINLISTMVDYFTDAVRIIDLLLRGEWGAAWDAAGEAVDRAVANMVGRLQLLVDWLHDALALLGILEKRERQGAAGGAALDNLENNSIDEIISASGVAYNGPQAGDPYELPEDEKGGRKRKTGPTAEELAERREELAFEHELQKAREADDIERIRALERQAELKARIEAYEDAGLENADARLKAEQELVELDEVRRIARNEALTSDQLQLQLQEARLRNDHEGVRSLEQELFLEEEIEDLRRRGLDAAKAEEIAVERLLRLEDARADAIAQRIEEQERSRQIELARLRGDDPEQMRFLEENDRIARRIEDLVRNDDLSRAEAEEQALREASDRSRAYLQGNFRDAFRGGLQSALDGDLKGFFKRWMEDASFNALSRVLDRLADSLADLVFNNSGGGGLFDIIGGVLGLGGGSGGSLPSTPSSGQPGSLPALDSGGSFRIRGLAGIDRNILSLNGSPVARVSAGEIMDVRKGSSAYGSGRTNERPRVDLYVHPSGEFDTRVEGVSANVVRQSAPQIVQAAVGETLRQLSRPKL</sequence>